<reference evidence="1" key="1">
    <citation type="submission" date="2020-04" db="EMBL/GenBank/DDBJ databases">
        <authorList>
            <person name="Alioto T."/>
            <person name="Alioto T."/>
            <person name="Gomez Garrido J."/>
        </authorList>
    </citation>
    <scope>NUCLEOTIDE SEQUENCE</scope>
    <source>
        <strain evidence="1">A484AB</strain>
    </source>
</reference>
<comment type="caution">
    <text evidence="1">The sequence shown here is derived from an EMBL/GenBank/DDBJ whole genome shotgun (WGS) entry which is preliminary data.</text>
</comment>
<name>A0A7D9L356_PARCT</name>
<feature type="non-terminal residue" evidence="1">
    <location>
        <position position="1"/>
    </location>
</feature>
<dbReference type="AlphaFoldDB" id="A0A7D9L356"/>
<accession>A0A7D9L356</accession>
<sequence length="171" mass="18747">SGTRSNRGSGVRRLVKPNGSMPNNLSTFLRCDENKTELFPLIVKSLTENINCANGVFVGTVEDGAVSNQADIDLEPLMPCNIEEADERIFVHVRNAAEECSRILVKTVDSDVVVIALSAFHRIPGLQELWLEFGVGKHLRFISIHEIANSLGPQASTAYLFFHSFSGSDTT</sequence>
<evidence type="ECO:0000313" key="2">
    <source>
        <dbReference type="Proteomes" id="UP001152795"/>
    </source>
</evidence>
<keyword evidence="2" id="KW-1185">Reference proteome</keyword>
<dbReference type="EMBL" id="CACRXK020011780">
    <property type="protein sequence ID" value="CAB4022060.1"/>
    <property type="molecule type" value="Genomic_DNA"/>
</dbReference>
<dbReference type="Proteomes" id="UP001152795">
    <property type="component" value="Unassembled WGS sequence"/>
</dbReference>
<evidence type="ECO:0000313" key="1">
    <source>
        <dbReference type="EMBL" id="CAB4022060.1"/>
    </source>
</evidence>
<gene>
    <name evidence="1" type="ORF">PACLA_8A083015</name>
</gene>
<protein>
    <submittedName>
        <fullName evidence="1">Uncharacterized protein</fullName>
    </submittedName>
</protein>
<organism evidence="1 2">
    <name type="scientific">Paramuricea clavata</name>
    <name type="common">Red gorgonian</name>
    <name type="synonym">Violescent sea-whip</name>
    <dbReference type="NCBI Taxonomy" id="317549"/>
    <lineage>
        <taxon>Eukaryota</taxon>
        <taxon>Metazoa</taxon>
        <taxon>Cnidaria</taxon>
        <taxon>Anthozoa</taxon>
        <taxon>Octocorallia</taxon>
        <taxon>Malacalcyonacea</taxon>
        <taxon>Plexauridae</taxon>
        <taxon>Paramuricea</taxon>
    </lineage>
</organism>
<proteinExistence type="predicted"/>
<dbReference type="OrthoDB" id="6156133at2759"/>